<evidence type="ECO:0000256" key="12">
    <source>
        <dbReference type="SAM" id="MobiDB-lite"/>
    </source>
</evidence>
<evidence type="ECO:0000256" key="3">
    <source>
        <dbReference type="ARBA" id="ARBA00022670"/>
    </source>
</evidence>
<dbReference type="GO" id="GO:0008233">
    <property type="term" value="F:peptidase activity"/>
    <property type="evidence" value="ECO:0007669"/>
    <property type="project" value="UniProtKB-KW"/>
</dbReference>
<keyword evidence="7" id="KW-0238">DNA-binding</keyword>
<protein>
    <recommendedName>
        <fullName evidence="2">Abasic site processing protein HMCES</fullName>
    </recommendedName>
    <alternativeName>
        <fullName evidence="9">Embryonic stem cell-specific 5-hydroxymethylcytosine-binding protein</fullName>
    </alternativeName>
    <alternativeName>
        <fullName evidence="10">Peptidase HMCES</fullName>
    </alternativeName>
    <alternativeName>
        <fullName evidence="11">SRAP domain-containing protein 1</fullName>
    </alternativeName>
</protein>
<evidence type="ECO:0000256" key="7">
    <source>
        <dbReference type="ARBA" id="ARBA00023125"/>
    </source>
</evidence>
<dbReference type="Proteomes" id="UP000092443">
    <property type="component" value="Unplaced"/>
</dbReference>
<dbReference type="GO" id="GO:0016829">
    <property type="term" value="F:lyase activity"/>
    <property type="evidence" value="ECO:0007669"/>
    <property type="project" value="UniProtKB-KW"/>
</dbReference>
<dbReference type="GO" id="GO:0106300">
    <property type="term" value="P:protein-DNA covalent cross-linking repair"/>
    <property type="evidence" value="ECO:0007669"/>
    <property type="project" value="InterPro"/>
</dbReference>
<keyword evidence="13" id="KW-1185">Reference proteome</keyword>
<keyword evidence="8" id="KW-0456">Lyase</keyword>
<dbReference type="Gene3D" id="3.90.1680.10">
    <property type="entry name" value="SOS response associated peptidase-like"/>
    <property type="match status" value="1"/>
</dbReference>
<evidence type="ECO:0000313" key="16">
    <source>
        <dbReference type="RefSeq" id="XP_037892578.1"/>
    </source>
</evidence>
<name>A0A9C6DLT4_9MUSC</name>
<dbReference type="PANTHER" id="PTHR13604">
    <property type="entry name" value="DC12-RELATED"/>
    <property type="match status" value="1"/>
</dbReference>
<sequence length="362" mass="42172">MCGRTCLTLEPNEILKACRYKTSKFRKSPINQNGNKSEDLNDRKECCGCDKGQYIQPDWRSEFNCGRKYIPSFNIAPNDVTPVLISRDHFCDEGDSKTESGHHRLLIPMLWGLIPFWHKGDYSKHKLTTNNCRLERMRESKLYNNAFKRGQRCVVLCEGFYEWQTKSPDRAVYLFYMPQKEKAIIHDRNTWAPEDINLMKMAGVFDVWQDEQGDKIYSYSVITYESNEIMSWLHHRMPAILETEQQITAWLDFKNISNEEALAALRQPVSALEKHRVANLVNNARNKSNLCNKPIELIQSEKLTMNKLMSTWLNLRTPKLPSVVSKANKDDEDDAKDRNLVSTTNESESKPENRSAKRRRIV</sequence>
<dbReference type="SUPFAM" id="SSF143081">
    <property type="entry name" value="BB1717-like"/>
    <property type="match status" value="1"/>
</dbReference>
<dbReference type="AlphaFoldDB" id="A0A9C6DLT4"/>
<evidence type="ECO:0000256" key="4">
    <source>
        <dbReference type="ARBA" id="ARBA00022763"/>
    </source>
</evidence>
<evidence type="ECO:0000256" key="1">
    <source>
        <dbReference type="ARBA" id="ARBA00008136"/>
    </source>
</evidence>
<evidence type="ECO:0000313" key="13">
    <source>
        <dbReference type="Proteomes" id="UP000092443"/>
    </source>
</evidence>
<dbReference type="InterPro" id="IPR036590">
    <property type="entry name" value="SRAP-like"/>
</dbReference>
<evidence type="ECO:0000256" key="8">
    <source>
        <dbReference type="ARBA" id="ARBA00023239"/>
    </source>
</evidence>
<evidence type="ECO:0000256" key="2">
    <source>
        <dbReference type="ARBA" id="ARBA00015888"/>
    </source>
</evidence>
<dbReference type="GeneID" id="119639343"/>
<dbReference type="GO" id="GO:0006508">
    <property type="term" value="P:proteolysis"/>
    <property type="evidence" value="ECO:0007669"/>
    <property type="project" value="UniProtKB-KW"/>
</dbReference>
<evidence type="ECO:0000256" key="5">
    <source>
        <dbReference type="ARBA" id="ARBA00022801"/>
    </source>
</evidence>
<feature type="region of interest" description="Disordered" evidence="12">
    <location>
        <begin position="324"/>
        <end position="362"/>
    </location>
</feature>
<dbReference type="InterPro" id="IPR003738">
    <property type="entry name" value="SRAP"/>
</dbReference>
<evidence type="ECO:0000256" key="10">
    <source>
        <dbReference type="ARBA" id="ARBA00030898"/>
    </source>
</evidence>
<keyword evidence="6" id="KW-0190">Covalent protein-DNA linkage</keyword>
<dbReference type="RefSeq" id="XP_037892576.1">
    <property type="nucleotide sequence ID" value="XM_038036648.1"/>
</dbReference>
<reference evidence="14 15" key="1">
    <citation type="submission" date="2025-04" db="UniProtKB">
        <authorList>
            <consortium name="RefSeq"/>
        </authorList>
    </citation>
    <scope>IDENTIFICATION</scope>
    <source>
        <tissue evidence="14 15">Whole body pupa</tissue>
    </source>
</reference>
<keyword evidence="3" id="KW-0645">Protease</keyword>
<evidence type="ECO:0000256" key="9">
    <source>
        <dbReference type="ARBA" id="ARBA00030390"/>
    </source>
</evidence>
<dbReference type="Pfam" id="PF02586">
    <property type="entry name" value="SRAP"/>
    <property type="match status" value="1"/>
</dbReference>
<accession>A0A9C6DLT4</accession>
<evidence type="ECO:0000256" key="11">
    <source>
        <dbReference type="ARBA" id="ARBA00031130"/>
    </source>
</evidence>
<evidence type="ECO:0000313" key="15">
    <source>
        <dbReference type="RefSeq" id="XP_037892576.1"/>
    </source>
</evidence>
<dbReference type="GO" id="GO:0003697">
    <property type="term" value="F:single-stranded DNA binding"/>
    <property type="evidence" value="ECO:0007669"/>
    <property type="project" value="InterPro"/>
</dbReference>
<gene>
    <name evidence="14 15 16" type="primary">LOC119639343</name>
</gene>
<dbReference type="RefSeq" id="XP_037892575.1">
    <property type="nucleotide sequence ID" value="XM_038036647.1"/>
</dbReference>
<proteinExistence type="inferred from homology"/>
<keyword evidence="5" id="KW-0378">Hydrolase</keyword>
<dbReference type="RefSeq" id="XP_037892578.1">
    <property type="nucleotide sequence ID" value="XM_038036650.1"/>
</dbReference>
<evidence type="ECO:0000313" key="14">
    <source>
        <dbReference type="RefSeq" id="XP_037892575.1"/>
    </source>
</evidence>
<organism evidence="13 15">
    <name type="scientific">Glossina fuscipes</name>
    <dbReference type="NCBI Taxonomy" id="7396"/>
    <lineage>
        <taxon>Eukaryota</taxon>
        <taxon>Metazoa</taxon>
        <taxon>Ecdysozoa</taxon>
        <taxon>Arthropoda</taxon>
        <taxon>Hexapoda</taxon>
        <taxon>Insecta</taxon>
        <taxon>Pterygota</taxon>
        <taxon>Neoptera</taxon>
        <taxon>Endopterygota</taxon>
        <taxon>Diptera</taxon>
        <taxon>Brachycera</taxon>
        <taxon>Muscomorpha</taxon>
        <taxon>Hippoboscoidea</taxon>
        <taxon>Glossinidae</taxon>
        <taxon>Glossina</taxon>
    </lineage>
</organism>
<evidence type="ECO:0000256" key="6">
    <source>
        <dbReference type="ARBA" id="ARBA00023124"/>
    </source>
</evidence>
<dbReference type="KEGG" id="gfs:119639343"/>
<dbReference type="PANTHER" id="PTHR13604:SF0">
    <property type="entry name" value="ABASIC SITE PROCESSING PROTEIN HMCES"/>
    <property type="match status" value="1"/>
</dbReference>
<comment type="similarity">
    <text evidence="1">Belongs to the SOS response-associated peptidase family.</text>
</comment>
<keyword evidence="4" id="KW-0227">DNA damage</keyword>